<organism evidence="1 2">
    <name type="scientific">Actinomadura yumaensis</name>
    <dbReference type="NCBI Taxonomy" id="111807"/>
    <lineage>
        <taxon>Bacteria</taxon>
        <taxon>Bacillati</taxon>
        <taxon>Actinomycetota</taxon>
        <taxon>Actinomycetes</taxon>
        <taxon>Streptosporangiales</taxon>
        <taxon>Thermomonosporaceae</taxon>
        <taxon>Actinomadura</taxon>
    </lineage>
</organism>
<dbReference type="RefSeq" id="WP_378063506.1">
    <property type="nucleotide sequence ID" value="NZ_JBHSXS010000013.1"/>
</dbReference>
<keyword evidence="2" id="KW-1185">Reference proteome</keyword>
<protein>
    <submittedName>
        <fullName evidence="1">Uncharacterized protein</fullName>
    </submittedName>
</protein>
<evidence type="ECO:0000313" key="1">
    <source>
        <dbReference type="EMBL" id="MFC6882538.1"/>
    </source>
</evidence>
<reference evidence="2" key="1">
    <citation type="journal article" date="2019" name="Int. J. Syst. Evol. Microbiol.">
        <title>The Global Catalogue of Microorganisms (GCM) 10K type strain sequencing project: providing services to taxonomists for standard genome sequencing and annotation.</title>
        <authorList>
            <consortium name="The Broad Institute Genomics Platform"/>
            <consortium name="The Broad Institute Genome Sequencing Center for Infectious Disease"/>
            <person name="Wu L."/>
            <person name="Ma J."/>
        </authorList>
    </citation>
    <scope>NUCLEOTIDE SEQUENCE [LARGE SCALE GENOMIC DNA]</scope>
    <source>
        <strain evidence="2">JCM 3369</strain>
    </source>
</reference>
<dbReference type="EMBL" id="JBHSXS010000013">
    <property type="protein sequence ID" value="MFC6882538.1"/>
    <property type="molecule type" value="Genomic_DNA"/>
</dbReference>
<proteinExistence type="predicted"/>
<name>A0ABW2CN67_9ACTN</name>
<dbReference type="Proteomes" id="UP001596380">
    <property type="component" value="Unassembled WGS sequence"/>
</dbReference>
<accession>A0ABW2CN67</accession>
<comment type="caution">
    <text evidence="1">The sequence shown here is derived from an EMBL/GenBank/DDBJ whole genome shotgun (WGS) entry which is preliminary data.</text>
</comment>
<sequence>MRLSTVIMAHPARAALLPALIDACAGLAPRIVFDPDPAGPPSPLRTAKRAWAAVASGATHHLVLQDDVIPVAGFVEQVCRAIEAKPEHGLALCVNWNSPHNSYYARRAAAVGSPWAPLSTTEWMPTLGLVLPADAALGLAAHLHRVPDDFVDEDEVVVEFCRIRGLPVVAALPNLVDHAGVPSLTAHYLVSHAITLPADVPPLEEGHWSAMAAAEPFLTERVTDVSRRRYTVELWDSECSLRFVRDEAGEAVEHPFSWYWYDWCPLAGIDPREIVAAYREDATPGVPPEIGLEVWAAGFLLGSDAATTMRDAPAEALSPALPPATAAGLLRGVVASWVRSGLVPEDLADLDDPARAALVDLGVAAVAAARTGRRRVPTAAAGR</sequence>
<gene>
    <name evidence="1" type="ORF">ACFQKB_22475</name>
</gene>
<evidence type="ECO:0000313" key="2">
    <source>
        <dbReference type="Proteomes" id="UP001596380"/>
    </source>
</evidence>